<protein>
    <recommendedName>
        <fullName evidence="4">Zinc-ribbon domain-containing protein</fullName>
    </recommendedName>
</protein>
<name>A0A662Z3T0_9STAP</name>
<feature type="transmembrane region" description="Helical" evidence="1">
    <location>
        <begin position="82"/>
        <end position="103"/>
    </location>
</feature>
<accession>A0A662Z3T0</accession>
<evidence type="ECO:0000313" key="2">
    <source>
        <dbReference type="EMBL" id="SEV94936.1"/>
    </source>
</evidence>
<keyword evidence="1" id="KW-0812">Transmembrane</keyword>
<dbReference type="AlphaFoldDB" id="A0A662Z3T0"/>
<dbReference type="RefSeq" id="WP_091474410.1">
    <property type="nucleotide sequence ID" value="NZ_JBHSAR010000004.1"/>
</dbReference>
<organism evidence="2 3">
    <name type="scientific">Aliicoccus persicus</name>
    <dbReference type="NCBI Taxonomy" id="930138"/>
    <lineage>
        <taxon>Bacteria</taxon>
        <taxon>Bacillati</taxon>
        <taxon>Bacillota</taxon>
        <taxon>Bacilli</taxon>
        <taxon>Bacillales</taxon>
        <taxon>Staphylococcaceae</taxon>
        <taxon>Aliicoccus</taxon>
    </lineage>
</organism>
<proteinExistence type="predicted"/>
<feature type="transmembrane region" description="Helical" evidence="1">
    <location>
        <begin position="157"/>
        <end position="177"/>
    </location>
</feature>
<dbReference type="Proteomes" id="UP000243605">
    <property type="component" value="Unassembled WGS sequence"/>
</dbReference>
<evidence type="ECO:0000256" key="1">
    <source>
        <dbReference type="SAM" id="Phobius"/>
    </source>
</evidence>
<evidence type="ECO:0008006" key="4">
    <source>
        <dbReference type="Google" id="ProtNLM"/>
    </source>
</evidence>
<feature type="transmembrane region" description="Helical" evidence="1">
    <location>
        <begin position="115"/>
        <end position="137"/>
    </location>
</feature>
<reference evidence="2 3" key="1">
    <citation type="submission" date="2016-10" db="EMBL/GenBank/DDBJ databases">
        <authorList>
            <person name="Varghese N."/>
            <person name="Submissions S."/>
        </authorList>
    </citation>
    <scope>NUCLEOTIDE SEQUENCE [LARGE SCALE GENOMIC DNA]</scope>
    <source>
        <strain evidence="2 3">IBRC-M10081</strain>
    </source>
</reference>
<gene>
    <name evidence="2" type="ORF">SAMN05192557_0953</name>
</gene>
<keyword evidence="3" id="KW-1185">Reference proteome</keyword>
<evidence type="ECO:0000313" key="3">
    <source>
        <dbReference type="Proteomes" id="UP000243605"/>
    </source>
</evidence>
<dbReference type="EMBL" id="FOIT01000002">
    <property type="protein sequence ID" value="SEV94936.1"/>
    <property type="molecule type" value="Genomic_DNA"/>
</dbReference>
<sequence>MLCPYCDHELSEKDEICPNCGEHVERETEEEIDEEIEVTEEEDLLKEDNAFMVITRGILSGLDFTWRALIRPDQSLSRDKTPILISTITVAVLLLISTLMLYIYLSGQPLDGVNILYWLEMSAVLLLIFILTFGVIYTITKLLISREISTYRIIQDFSTLSVFTAVFLGLGVGALFFGLSEVFLLFMLIVFSLIVINPVVLVTKYMMTYKAKIGLYFTNLLTVLLVLTLFMLGFYVSLYDVVFKLIQIL</sequence>
<feature type="transmembrane region" description="Helical" evidence="1">
    <location>
        <begin position="183"/>
        <end position="203"/>
    </location>
</feature>
<feature type="transmembrane region" description="Helical" evidence="1">
    <location>
        <begin position="215"/>
        <end position="236"/>
    </location>
</feature>
<keyword evidence="1" id="KW-0472">Membrane</keyword>
<keyword evidence="1" id="KW-1133">Transmembrane helix</keyword>